<dbReference type="EMBL" id="LHZN01000093">
    <property type="protein sequence ID" value="KXV42013.1"/>
    <property type="molecule type" value="Genomic_DNA"/>
</dbReference>
<reference evidence="1" key="1">
    <citation type="journal article" date="2014" name="Int. J. Syst. Evol. Microbiol.">
        <title>Complete genome of a new Firmicutes species belonging to the dominant human colonic microbiota ('Ruminococcus bicirculans') reveals two chromosomes and a selective capacity to utilize plant glucans.</title>
        <authorList>
            <consortium name="NISC Comparative Sequencing Program"/>
            <person name="Wegmann U."/>
            <person name="Louis P."/>
            <person name="Goesmann A."/>
            <person name="Henrissat B."/>
            <person name="Duncan S.H."/>
            <person name="Flint H.J."/>
        </authorList>
    </citation>
    <scope>NUCLEOTIDE SEQUENCE</scope>
    <source>
        <strain evidence="1">NBRC 3250</strain>
    </source>
</reference>
<dbReference type="EMBL" id="BSNW01000006">
    <property type="protein sequence ID" value="GLQ68081.1"/>
    <property type="molecule type" value="Genomic_DNA"/>
</dbReference>
<accession>A0AAW3R0H0</accession>
<dbReference type="Proteomes" id="UP000075682">
    <property type="component" value="Unassembled WGS sequence"/>
</dbReference>
<evidence type="ECO:0000313" key="1">
    <source>
        <dbReference type="EMBL" id="GLQ68081.1"/>
    </source>
</evidence>
<gene>
    <name evidence="2" type="ORF">AD941_02080</name>
    <name evidence="1" type="ORF">GCM10007866_05290</name>
</gene>
<evidence type="ECO:0000313" key="4">
    <source>
        <dbReference type="Proteomes" id="UP001156672"/>
    </source>
</evidence>
<reference evidence="1" key="4">
    <citation type="submission" date="2023-01" db="EMBL/GenBank/DDBJ databases">
        <title>Draft genome sequence of Gluconobacter albidus strain NBRC 3250.</title>
        <authorList>
            <person name="Sun Q."/>
            <person name="Mori K."/>
        </authorList>
    </citation>
    <scope>NUCLEOTIDE SEQUENCE</scope>
    <source>
        <strain evidence="1">NBRC 3250</strain>
    </source>
</reference>
<dbReference type="AlphaFoldDB" id="A0AAW3R0H0"/>
<evidence type="ECO:0000313" key="3">
    <source>
        <dbReference type="Proteomes" id="UP000075682"/>
    </source>
</evidence>
<protein>
    <submittedName>
        <fullName evidence="2">Uncharacterized protein</fullName>
    </submittedName>
</protein>
<sequence length="192" mass="22300">MKTQNFNQDHTLGKDAEWAAIIHMGEYHLNALEYITIHDTKKQQKTGDVTFTFKNGDVRTYDMKFGRKKYKSFYAEIWSNYGYKPGWLVTENVDYIVQTFGDNDFYITIDFDKLRSSLNLRYNASHADIRYAEVNCNYPMSNQNNVSYTGMTLNTGQTINIPWSAMKPFITSVQELVDGKLVQKSFTDFLLA</sequence>
<dbReference type="RefSeq" id="WP_062027573.1">
    <property type="nucleotide sequence ID" value="NZ_BEWL01000001.1"/>
</dbReference>
<reference evidence="2 3" key="2">
    <citation type="submission" date="2015-06" db="EMBL/GenBank/DDBJ databases">
        <title>Improved classification and identification of acetic acid bacteria using matrix-assisted laser desorption/ionization time-of-flight mass spectrometry; Gluconobacter nephelii and Gluconobacter uchimurae are later heterotypic synonyms of Gluconobacter japonicus and Gluconobacter oxydans, respectively.</title>
        <authorList>
            <person name="Li L."/>
            <person name="Cleenwerck I."/>
            <person name="De Vuyst L."/>
            <person name="Vandamme P."/>
        </authorList>
    </citation>
    <scope>NUCLEOTIDE SEQUENCE [LARGE SCALE GENOMIC DNA]</scope>
    <source>
        <strain evidence="2 3">LMG 1356</strain>
    </source>
</reference>
<reference evidence="4" key="3">
    <citation type="journal article" date="2019" name="Int. J. Syst. Evol. Microbiol.">
        <title>The Global Catalogue of Microorganisms (GCM) 10K type strain sequencing project: providing services to taxonomists for standard genome sequencing and annotation.</title>
        <authorList>
            <consortium name="The Broad Institute Genomics Platform"/>
            <consortium name="The Broad Institute Genome Sequencing Center for Infectious Disease"/>
            <person name="Wu L."/>
            <person name="Ma J."/>
        </authorList>
    </citation>
    <scope>NUCLEOTIDE SEQUENCE [LARGE SCALE GENOMIC DNA]</scope>
    <source>
        <strain evidence="4">NBRC 3250</strain>
    </source>
</reference>
<proteinExistence type="predicted"/>
<comment type="caution">
    <text evidence="2">The sequence shown here is derived from an EMBL/GenBank/DDBJ whole genome shotgun (WGS) entry which is preliminary data.</text>
</comment>
<name>A0AAW3R0H0_9PROT</name>
<dbReference type="Proteomes" id="UP001156672">
    <property type="component" value="Unassembled WGS sequence"/>
</dbReference>
<organism evidence="2 3">
    <name type="scientific">Gluconobacter albidus</name>
    <dbReference type="NCBI Taxonomy" id="318683"/>
    <lineage>
        <taxon>Bacteria</taxon>
        <taxon>Pseudomonadati</taxon>
        <taxon>Pseudomonadota</taxon>
        <taxon>Alphaproteobacteria</taxon>
        <taxon>Acetobacterales</taxon>
        <taxon>Acetobacteraceae</taxon>
        <taxon>Gluconobacter</taxon>
    </lineage>
</organism>
<keyword evidence="4" id="KW-1185">Reference proteome</keyword>
<evidence type="ECO:0000313" key="2">
    <source>
        <dbReference type="EMBL" id="KXV42013.1"/>
    </source>
</evidence>